<dbReference type="Proteomes" id="UP000199612">
    <property type="component" value="Unassembled WGS sequence"/>
</dbReference>
<evidence type="ECO:0000313" key="3">
    <source>
        <dbReference type="EMBL" id="SFC41152.1"/>
    </source>
</evidence>
<evidence type="ECO:0000313" key="4">
    <source>
        <dbReference type="Proteomes" id="UP000199612"/>
    </source>
</evidence>
<dbReference type="OrthoDB" id="9759607at2"/>
<dbReference type="SUPFAM" id="SSF55073">
    <property type="entry name" value="Nucleotide cyclase"/>
    <property type="match status" value="1"/>
</dbReference>
<keyword evidence="1" id="KW-0472">Membrane</keyword>
<dbReference type="AlphaFoldDB" id="A0A1I1IZM7"/>
<dbReference type="Gene3D" id="3.30.70.270">
    <property type="match status" value="1"/>
</dbReference>
<evidence type="ECO:0000256" key="1">
    <source>
        <dbReference type="SAM" id="Phobius"/>
    </source>
</evidence>
<dbReference type="Gene3D" id="3.30.450.40">
    <property type="match status" value="1"/>
</dbReference>
<feature type="transmembrane region" description="Helical" evidence="1">
    <location>
        <begin position="181"/>
        <end position="200"/>
    </location>
</feature>
<sequence>MVNDKKRFAIWAFFIPIALFILGTAYYIHFYVSPFLTIDYAFFLKLAVLIGLFPIKTEDSILFLVTGISLPVLIIYGLIPEIIVSSIAIIFLMLRSDIKFDQHYRYPLNLLMFHFLSVISAGFYYLTLQLLDSVFNIITALLALTVYMFAHLIFNQLSMYIVEKYFYENADAKVIDDNLTFSFYSTLFVIPLSFIIIYLYEMTGTMGILIGALPFLTVTIGTNFYYKSKVHNKYLKRMNQFSQELNAKKNGESVIEIFIQALVQIFPSDAISYFTVENEAVVRREKMIVGNGEIIEKNELFHLSEESMLRRAMTSDTMLSHCHSKDWKVYCTNDIAYHAESALVMPVKVMDRTQGIILMTHHTRSIYDDMMVSLVEVFHKYFSIALDNAHHYEQLEETAEKDFLTDLPNLKGLSKQLQKVKDRGSVGQMSLIVLDLDHFKLVNDTHGHQSGNEILSSLAKRLRNNLSDSIYVARFGGEEFIILLPYYTEEAAFAIAEEVRQLIADTPFKISESMQSNRKEKVFVTASLGLATCKDGCMDIEELIHLADRAMYIGSKQKGRNRVTVAQKGS</sequence>
<accession>A0A1I1IZM7</accession>
<feature type="transmembrane region" description="Helical" evidence="1">
    <location>
        <begin position="6"/>
        <end position="28"/>
    </location>
</feature>
<feature type="transmembrane region" description="Helical" evidence="1">
    <location>
        <begin position="133"/>
        <end position="154"/>
    </location>
</feature>
<dbReference type="EMBL" id="FOLT01000006">
    <property type="protein sequence ID" value="SFC41152.1"/>
    <property type="molecule type" value="Genomic_DNA"/>
</dbReference>
<feature type="domain" description="GGDEF" evidence="2">
    <location>
        <begin position="427"/>
        <end position="568"/>
    </location>
</feature>
<feature type="transmembrane region" description="Helical" evidence="1">
    <location>
        <begin position="206"/>
        <end position="226"/>
    </location>
</feature>
<dbReference type="InterPro" id="IPR000160">
    <property type="entry name" value="GGDEF_dom"/>
</dbReference>
<evidence type="ECO:0000259" key="2">
    <source>
        <dbReference type="PROSITE" id="PS50887"/>
    </source>
</evidence>
<dbReference type="InterPro" id="IPR043128">
    <property type="entry name" value="Rev_trsase/Diguanyl_cyclase"/>
</dbReference>
<keyword evidence="4" id="KW-1185">Reference proteome</keyword>
<keyword evidence="1" id="KW-0812">Transmembrane</keyword>
<organism evidence="3 4">
    <name type="scientific">Alkalibacterium subtropicum</name>
    <dbReference type="NCBI Taxonomy" id="753702"/>
    <lineage>
        <taxon>Bacteria</taxon>
        <taxon>Bacillati</taxon>
        <taxon>Bacillota</taxon>
        <taxon>Bacilli</taxon>
        <taxon>Lactobacillales</taxon>
        <taxon>Carnobacteriaceae</taxon>
        <taxon>Alkalibacterium</taxon>
    </lineage>
</organism>
<dbReference type="Pfam" id="PF00990">
    <property type="entry name" value="GGDEF"/>
    <property type="match status" value="1"/>
</dbReference>
<feature type="transmembrane region" description="Helical" evidence="1">
    <location>
        <begin position="106"/>
        <end position="127"/>
    </location>
</feature>
<dbReference type="CDD" id="cd01949">
    <property type="entry name" value="GGDEF"/>
    <property type="match status" value="1"/>
</dbReference>
<dbReference type="PANTHER" id="PTHR45138:SF9">
    <property type="entry name" value="DIGUANYLATE CYCLASE DGCM-RELATED"/>
    <property type="match status" value="1"/>
</dbReference>
<dbReference type="SUPFAM" id="SSF55781">
    <property type="entry name" value="GAF domain-like"/>
    <property type="match status" value="1"/>
</dbReference>
<feature type="transmembrane region" description="Helical" evidence="1">
    <location>
        <begin position="61"/>
        <end position="94"/>
    </location>
</feature>
<protein>
    <submittedName>
        <fullName evidence="3">Diguanylate cyclase (GGDEF) domain-containing protein</fullName>
    </submittedName>
</protein>
<dbReference type="PANTHER" id="PTHR45138">
    <property type="entry name" value="REGULATORY COMPONENTS OF SENSORY TRANSDUCTION SYSTEM"/>
    <property type="match status" value="1"/>
</dbReference>
<proteinExistence type="predicted"/>
<dbReference type="STRING" id="753702.SAMN04488102_10681"/>
<keyword evidence="1" id="KW-1133">Transmembrane helix</keyword>
<dbReference type="RefSeq" id="WP_091530112.1">
    <property type="nucleotide sequence ID" value="NZ_FOLT01000006.1"/>
</dbReference>
<dbReference type="GO" id="GO:0052621">
    <property type="term" value="F:diguanylate cyclase activity"/>
    <property type="evidence" value="ECO:0007669"/>
    <property type="project" value="TreeGrafter"/>
</dbReference>
<gene>
    <name evidence="3" type="ORF">SAMN04488102_10681</name>
</gene>
<dbReference type="PROSITE" id="PS50887">
    <property type="entry name" value="GGDEF"/>
    <property type="match status" value="1"/>
</dbReference>
<dbReference type="SMART" id="SM00267">
    <property type="entry name" value="GGDEF"/>
    <property type="match status" value="1"/>
</dbReference>
<dbReference type="InterPro" id="IPR050469">
    <property type="entry name" value="Diguanylate_Cyclase"/>
</dbReference>
<dbReference type="InterPro" id="IPR029016">
    <property type="entry name" value="GAF-like_dom_sf"/>
</dbReference>
<dbReference type="InterPro" id="IPR029787">
    <property type="entry name" value="Nucleotide_cyclase"/>
</dbReference>
<dbReference type="NCBIfam" id="TIGR00254">
    <property type="entry name" value="GGDEF"/>
    <property type="match status" value="1"/>
</dbReference>
<reference evidence="4" key="1">
    <citation type="submission" date="2016-10" db="EMBL/GenBank/DDBJ databases">
        <authorList>
            <person name="Varghese N."/>
            <person name="Submissions S."/>
        </authorList>
    </citation>
    <scope>NUCLEOTIDE SEQUENCE [LARGE SCALE GENOMIC DNA]</scope>
    <source>
        <strain evidence="4">DSM 23664</strain>
    </source>
</reference>
<name>A0A1I1IZM7_9LACT</name>